<evidence type="ECO:0000256" key="3">
    <source>
        <dbReference type="ARBA" id="ARBA00007823"/>
    </source>
</evidence>
<dbReference type="GO" id="GO:0005739">
    <property type="term" value="C:mitochondrion"/>
    <property type="evidence" value="ECO:0007669"/>
    <property type="project" value="TreeGrafter"/>
</dbReference>
<proteinExistence type="inferred from homology"/>
<comment type="catalytic activity">
    <reaction evidence="1">
        <text>Endonucleolytic cleavage of RNA, removing extra 3' nucleotides from tRNA precursor, generating 3' termini of tRNAs. A 3'-hydroxy group is left at the tRNA terminus and a 5'-phosphoryl group is left at the trailer molecule.</text>
        <dbReference type="EC" id="3.1.26.11"/>
    </reaction>
</comment>
<protein>
    <recommendedName>
        <fullName evidence="4">ribonuclease Z</fullName>
        <ecNumber evidence="4">3.1.26.11</ecNumber>
    </recommendedName>
</protein>
<dbReference type="GeneID" id="25984013"/>
<dbReference type="GO" id="GO:0046872">
    <property type="term" value="F:metal ion binding"/>
    <property type="evidence" value="ECO:0007669"/>
    <property type="project" value="UniProtKB-KW"/>
</dbReference>
<comment type="cofactor">
    <cofactor evidence="2">
        <name>Zn(2+)</name>
        <dbReference type="ChEBI" id="CHEBI:29105"/>
    </cofactor>
</comment>
<dbReference type="HOGENOM" id="CLU_006220_3_1_1"/>
<gene>
    <name evidence="14" type="ORF">A1Q1_00499</name>
</gene>
<evidence type="ECO:0000256" key="1">
    <source>
        <dbReference type="ARBA" id="ARBA00000402"/>
    </source>
</evidence>
<evidence type="ECO:0000256" key="11">
    <source>
        <dbReference type="SAM" id="MobiDB-lite"/>
    </source>
</evidence>
<evidence type="ECO:0000256" key="7">
    <source>
        <dbReference type="ARBA" id="ARBA00022723"/>
    </source>
</evidence>
<dbReference type="Pfam" id="PF12706">
    <property type="entry name" value="Lactamase_B_2"/>
    <property type="match status" value="1"/>
</dbReference>
<evidence type="ECO:0000256" key="5">
    <source>
        <dbReference type="ARBA" id="ARBA00022694"/>
    </source>
</evidence>
<evidence type="ECO:0000256" key="10">
    <source>
        <dbReference type="ARBA" id="ARBA00022833"/>
    </source>
</evidence>
<dbReference type="VEuPathDB" id="FungiDB:A1Q1_00499"/>
<dbReference type="InterPro" id="IPR047151">
    <property type="entry name" value="RNZ2-like"/>
</dbReference>
<keyword evidence="10" id="KW-0862">Zinc</keyword>
<evidence type="ECO:0000313" key="14">
    <source>
        <dbReference type="EMBL" id="EJT50198.1"/>
    </source>
</evidence>
<organism evidence="14 15">
    <name type="scientific">Trichosporon asahii var. asahii (strain ATCC 90039 / CBS 2479 / JCM 2466 / KCTC 7840 / NBRC 103889/ NCYC 2677 / UAMH 7654)</name>
    <name type="common">Yeast</name>
    <dbReference type="NCBI Taxonomy" id="1186058"/>
    <lineage>
        <taxon>Eukaryota</taxon>
        <taxon>Fungi</taxon>
        <taxon>Dikarya</taxon>
        <taxon>Basidiomycota</taxon>
        <taxon>Agaricomycotina</taxon>
        <taxon>Tremellomycetes</taxon>
        <taxon>Trichosporonales</taxon>
        <taxon>Trichosporonaceae</taxon>
        <taxon>Trichosporon</taxon>
    </lineage>
</organism>
<keyword evidence="7" id="KW-0479">Metal-binding</keyword>
<dbReference type="InterPro" id="IPR027794">
    <property type="entry name" value="tRNase_Z_dom"/>
</dbReference>
<dbReference type="SUPFAM" id="SSF56281">
    <property type="entry name" value="Metallo-hydrolase/oxidoreductase"/>
    <property type="match status" value="2"/>
</dbReference>
<feature type="region of interest" description="Disordered" evidence="11">
    <location>
        <begin position="232"/>
        <end position="255"/>
    </location>
</feature>
<dbReference type="EC" id="3.1.26.11" evidence="4"/>
<dbReference type="GO" id="GO:0042781">
    <property type="term" value="F:3'-tRNA processing endoribonuclease activity"/>
    <property type="evidence" value="ECO:0007669"/>
    <property type="project" value="UniProtKB-EC"/>
</dbReference>
<evidence type="ECO:0000256" key="8">
    <source>
        <dbReference type="ARBA" id="ARBA00022759"/>
    </source>
</evidence>
<dbReference type="Pfam" id="PF13691">
    <property type="entry name" value="Lactamase_B_4"/>
    <property type="match status" value="1"/>
</dbReference>
<evidence type="ECO:0000256" key="9">
    <source>
        <dbReference type="ARBA" id="ARBA00022801"/>
    </source>
</evidence>
<dbReference type="Gene3D" id="3.60.15.10">
    <property type="entry name" value="Ribonuclease Z/Hydroxyacylglutathione hydrolase-like"/>
    <property type="match status" value="2"/>
</dbReference>
<dbReference type="GO" id="GO:1990180">
    <property type="term" value="P:mitochondrial tRNA 3'-end processing"/>
    <property type="evidence" value="ECO:0007669"/>
    <property type="project" value="TreeGrafter"/>
</dbReference>
<accession>J5R1B6</accession>
<dbReference type="RefSeq" id="XP_014181289.1">
    <property type="nucleotide sequence ID" value="XM_014325814.1"/>
</dbReference>
<dbReference type="Pfam" id="PF23023">
    <property type="entry name" value="Anti-Pycsar_Apyc1"/>
    <property type="match status" value="1"/>
</dbReference>
<name>J5R1B6_TRIAS</name>
<reference evidence="14 15" key="1">
    <citation type="journal article" date="2012" name="Eukaryot. Cell">
        <title>Draft genome sequence of CBS 2479, the standard type strain of Trichosporon asahii.</title>
        <authorList>
            <person name="Yang R.Y."/>
            <person name="Li H.T."/>
            <person name="Zhu H."/>
            <person name="Zhou G.P."/>
            <person name="Wang M."/>
            <person name="Wang L."/>
        </authorList>
    </citation>
    <scope>NUCLEOTIDE SEQUENCE [LARGE SCALE GENOMIC DNA]</scope>
    <source>
        <strain evidence="15">ATCC 90039 / CBS 2479 / JCM 2466 / KCTC 7840 / NCYC 2677 / UAMH 7654</strain>
    </source>
</reference>
<evidence type="ECO:0000256" key="2">
    <source>
        <dbReference type="ARBA" id="ARBA00001947"/>
    </source>
</evidence>
<keyword evidence="6" id="KW-0540">Nuclease</keyword>
<dbReference type="InterPro" id="IPR001279">
    <property type="entry name" value="Metallo-B-lactamas"/>
</dbReference>
<dbReference type="PANTHER" id="PTHR12553:SF49">
    <property type="entry name" value="ZINC PHOSPHODIESTERASE ELAC PROTEIN 2"/>
    <property type="match status" value="1"/>
</dbReference>
<keyword evidence="5" id="KW-0819">tRNA processing</keyword>
<evidence type="ECO:0000259" key="12">
    <source>
        <dbReference type="Pfam" id="PF12706"/>
    </source>
</evidence>
<feature type="region of interest" description="Disordered" evidence="11">
    <location>
        <begin position="813"/>
        <end position="903"/>
    </location>
</feature>
<dbReference type="CDD" id="cd07718">
    <property type="entry name" value="RNaseZ_ELAC1_ELAC2-C-term-like_MBL-fold"/>
    <property type="match status" value="1"/>
</dbReference>
<feature type="compositionally biased region" description="Acidic residues" evidence="11">
    <location>
        <begin position="813"/>
        <end position="828"/>
    </location>
</feature>
<feature type="compositionally biased region" description="Low complexity" evidence="11">
    <location>
        <begin position="829"/>
        <end position="842"/>
    </location>
</feature>
<evidence type="ECO:0000259" key="13">
    <source>
        <dbReference type="Pfam" id="PF13691"/>
    </source>
</evidence>
<evidence type="ECO:0000256" key="6">
    <source>
        <dbReference type="ARBA" id="ARBA00022722"/>
    </source>
</evidence>
<sequence>MNPAWSVRAVSVPGPDSDTALYVSFDEARFLFGAGEGTQRSFLEKRTKLAGVGGVFLPGGAKGRNGLPGVIMTMADAGTNKLTVAGPPDMLQYIANGSDAFALNTEVAKRDQGLQKVGDFPSLTVYALPVGPEPVQHEIKAPTPHRPAVLQGEQLQEWEDAVVKDMFRKNQGNTKTLARQFEGLQRPGACDSSYMLPLANEADQQTDMVYIAHGPDVRGRFDVKKSLELGVPNGPARGKLTKGESIEVDDPNAPGGKRIVRPEDCLVGGSVGAILAVVQCSPQNIERLTSHEALRPYLGEGREHSVRTVVHEVTREVWEDPRYQAWLAQFGPETVHLVAQADESEGPIHYGASAWQCLRLNMIDPAMFPLPHFVAFDQQPQWAMPPNAVRLVPGLTTGMYPATAPAMAEPGLKAQPPFPSAPSEIDAARQKIADESPEFAAACAAGQAKIAAEEKTRQVASQPGDDIVVTTLGTGSAIPAKYRNVSATHLDVPGMGGILLDCGEGTLGQLRRRYGPELKQILTDLRMIFVSHMHADHHLGLTSILAERFRLGITSRLYLLAPLPIATQLAETASWQEGQTREALDNVRFLNINRLKRGLSASEVGRGRRSDSEELSDGVVEGEATFAADVAAGVRRWPFANFHRYHPDQKARFWSTVRDMFADLQLSELRTPFVAHRGAAFGLCLSHRVGWKLAYSGDTKPCGAFVQAGEGADVLIHEATLEDEKPEVAEAKGHSTFGQAIDVGRKMRARHVILNHFSQRYPKVPDIAPVQTAEGEHTPDVAISFDLMSLRAGDTWKMQHYMDAVGLMYASEEAEEAGGAEDGADDTTDGTTEANGATVNGNGKAGKKGKKAAKMQQDLTPAEKARANKQKQKEAQRELQAKKRAEQAATAAAKKRGSDASVDMEGAAKKARAELGKAIGINHRSEAVAGTAAIPRYTSCPPQHEHSVDIDGSGVMLLNRSPLHVFPAYDLRAGGVRIDLAAGTVTKSNPADETLSVTASRSQSDGEDIAAELYITRDQIRMISFQ</sequence>
<comment type="caution">
    <text evidence="14">The sequence shown here is derived from an EMBL/GenBank/DDBJ whole genome shotgun (WGS) entry which is preliminary data.</text>
</comment>
<dbReference type="AlphaFoldDB" id="J5R1B6"/>
<comment type="similarity">
    <text evidence="3">Belongs to the RNase Z family.</text>
</comment>
<feature type="domain" description="Metallo-beta-lactamase" evidence="12">
    <location>
        <begin position="631"/>
        <end position="757"/>
    </location>
</feature>
<keyword evidence="8" id="KW-0255">Endonuclease</keyword>
<dbReference type="KEGG" id="tasa:A1Q1_00499"/>
<dbReference type="Proteomes" id="UP000002748">
    <property type="component" value="Unassembled WGS sequence"/>
</dbReference>
<dbReference type="InterPro" id="IPR036866">
    <property type="entry name" value="RibonucZ/Hydroxyglut_hydro"/>
</dbReference>
<dbReference type="PANTHER" id="PTHR12553">
    <property type="entry name" value="ZINC PHOSPHODIESTERASE ELAC PROTEIN 2"/>
    <property type="match status" value="1"/>
</dbReference>
<keyword evidence="9" id="KW-0378">Hydrolase</keyword>
<dbReference type="EMBL" id="ALBS01000124">
    <property type="protein sequence ID" value="EJT50198.1"/>
    <property type="molecule type" value="Genomic_DNA"/>
</dbReference>
<dbReference type="OrthoDB" id="527344at2759"/>
<feature type="domain" description="tRNase Z endonuclease" evidence="13">
    <location>
        <begin position="10"/>
        <end position="61"/>
    </location>
</feature>
<feature type="compositionally biased region" description="Basic and acidic residues" evidence="11">
    <location>
        <begin position="861"/>
        <end position="886"/>
    </location>
</feature>
<evidence type="ECO:0000313" key="15">
    <source>
        <dbReference type="Proteomes" id="UP000002748"/>
    </source>
</evidence>
<evidence type="ECO:0000256" key="4">
    <source>
        <dbReference type="ARBA" id="ARBA00012477"/>
    </source>
</evidence>